<evidence type="ECO:0000256" key="1">
    <source>
        <dbReference type="SAM" id="MobiDB-lite"/>
    </source>
</evidence>
<name>A0A804NA53_MAIZE</name>
<proteinExistence type="predicted"/>
<feature type="compositionally biased region" description="Basic residues" evidence="1">
    <location>
        <begin position="9"/>
        <end position="24"/>
    </location>
</feature>
<evidence type="ECO:0000313" key="2">
    <source>
        <dbReference type="EnsemblPlants" id="Zm00001eb146240_P001"/>
    </source>
</evidence>
<dbReference type="EnsemblPlants" id="Zm00001eb146240_T001">
    <property type="protein sequence ID" value="Zm00001eb146240_P001"/>
    <property type="gene ID" value="Zm00001eb146240"/>
</dbReference>
<dbReference type="Proteomes" id="UP000007305">
    <property type="component" value="Chromosome 3"/>
</dbReference>
<evidence type="ECO:0000313" key="3">
    <source>
        <dbReference type="Proteomes" id="UP000007305"/>
    </source>
</evidence>
<dbReference type="Gramene" id="Zm00001eb146240_T001">
    <property type="protein sequence ID" value="Zm00001eb146240_P001"/>
    <property type="gene ID" value="Zm00001eb146240"/>
</dbReference>
<reference evidence="2" key="3">
    <citation type="submission" date="2021-05" db="UniProtKB">
        <authorList>
            <consortium name="EnsemblPlants"/>
        </authorList>
    </citation>
    <scope>IDENTIFICATION</scope>
    <source>
        <strain evidence="2">cv. B73</strain>
    </source>
</reference>
<feature type="compositionally biased region" description="Low complexity" evidence="1">
    <location>
        <begin position="26"/>
        <end position="61"/>
    </location>
</feature>
<accession>A0A804NA53</accession>
<dbReference type="InParanoid" id="A0A804NA53"/>
<reference evidence="3" key="1">
    <citation type="submission" date="2015-12" db="EMBL/GenBank/DDBJ databases">
        <title>Update maize B73 reference genome by single molecule sequencing technologies.</title>
        <authorList>
            <consortium name="Maize Genome Sequencing Project"/>
            <person name="Ware D."/>
        </authorList>
    </citation>
    <scope>NUCLEOTIDE SEQUENCE [LARGE SCALE GENOMIC DNA]</scope>
    <source>
        <strain evidence="3">cv. B73</strain>
    </source>
</reference>
<feature type="region of interest" description="Disordered" evidence="1">
    <location>
        <begin position="1"/>
        <end position="83"/>
    </location>
</feature>
<protein>
    <submittedName>
        <fullName evidence="2">Uncharacterized protein</fullName>
    </submittedName>
</protein>
<keyword evidence="3" id="KW-1185">Reference proteome</keyword>
<organism evidence="2 3">
    <name type="scientific">Zea mays</name>
    <name type="common">Maize</name>
    <dbReference type="NCBI Taxonomy" id="4577"/>
    <lineage>
        <taxon>Eukaryota</taxon>
        <taxon>Viridiplantae</taxon>
        <taxon>Streptophyta</taxon>
        <taxon>Embryophyta</taxon>
        <taxon>Tracheophyta</taxon>
        <taxon>Spermatophyta</taxon>
        <taxon>Magnoliopsida</taxon>
        <taxon>Liliopsida</taxon>
        <taxon>Poales</taxon>
        <taxon>Poaceae</taxon>
        <taxon>PACMAD clade</taxon>
        <taxon>Panicoideae</taxon>
        <taxon>Andropogonodae</taxon>
        <taxon>Andropogoneae</taxon>
        <taxon>Tripsacinae</taxon>
        <taxon>Zea</taxon>
    </lineage>
</organism>
<dbReference type="AlphaFoldDB" id="A0A804NA53"/>
<reference evidence="2" key="2">
    <citation type="submission" date="2019-07" db="EMBL/GenBank/DDBJ databases">
        <authorList>
            <person name="Seetharam A."/>
            <person name="Woodhouse M."/>
            <person name="Cannon E."/>
        </authorList>
    </citation>
    <scope>NUCLEOTIDE SEQUENCE [LARGE SCALE GENOMIC DNA]</scope>
    <source>
        <strain evidence="2">cv. B73</strain>
    </source>
</reference>
<sequence>MSSVPPRVSPHKHKRAAWLCHRAKASSSTSSRTTRSPQPPRRLLSSFAASRPSPSGTSTTSQHAPPRQEFETSDTDQPDDGHDHAIDDLLHLLSFTESELVVEAATLHHGFSRRALPCGDVPQRRLCHLRCHRCFRKRGVICRLRAVDYSVHKIWEMNNIGLSLLPPASLSNSPYHVGFSTPYTFLAGSFLEAKRLLMAGRRWMAPLDADCHDIVPILVPQFLRWVADYGKLVTVGARSNLKVPDERHHAQPPPAGSLPWRLKLSARRPWSQDCMAVHVLAEASDDFD</sequence>